<dbReference type="SUPFAM" id="SSF51092">
    <property type="entry name" value="Vitelline membrane outer protein-I (VMO-I)"/>
    <property type="match status" value="1"/>
</dbReference>
<dbReference type="InterPro" id="IPR036706">
    <property type="entry name" value="VOMI_sf"/>
</dbReference>
<organism evidence="2 3">
    <name type="scientific">Penaeus vannamei</name>
    <name type="common">Whiteleg shrimp</name>
    <name type="synonym">Litopenaeus vannamei</name>
    <dbReference type="NCBI Taxonomy" id="6689"/>
    <lineage>
        <taxon>Eukaryota</taxon>
        <taxon>Metazoa</taxon>
        <taxon>Ecdysozoa</taxon>
        <taxon>Arthropoda</taxon>
        <taxon>Crustacea</taxon>
        <taxon>Multicrustacea</taxon>
        <taxon>Malacostraca</taxon>
        <taxon>Eumalacostraca</taxon>
        <taxon>Eucarida</taxon>
        <taxon>Decapoda</taxon>
        <taxon>Dendrobranchiata</taxon>
        <taxon>Penaeoidea</taxon>
        <taxon>Penaeidae</taxon>
        <taxon>Penaeus</taxon>
    </lineage>
</organism>
<dbReference type="Pfam" id="PF03762">
    <property type="entry name" value="VOMI"/>
    <property type="match status" value="1"/>
</dbReference>
<evidence type="ECO:0000313" key="2">
    <source>
        <dbReference type="EMBL" id="ROT74117.1"/>
    </source>
</evidence>
<name>A0A423TCK6_PENVA</name>
<feature type="compositionally biased region" description="Basic and acidic residues" evidence="1">
    <location>
        <begin position="1"/>
        <end position="16"/>
    </location>
</feature>
<gene>
    <name evidence="2" type="ORF">C7M84_007386</name>
</gene>
<sequence length="161" mass="17463">MDGGKDVRKFHQEMPEKATPTQVTDSLRLDNGLSWGDWGPIEYCEDGSFATAFQVKDIRHCSSGFVTGMRANVLEPQGTLGDDVAVKNVQLACDEGQEVITGVIEEEEKIPDGKWSFWSRCSAGSGVCGIEIRYENAGLGDDAGVTNIAMFCCAFNGTRTN</sequence>
<evidence type="ECO:0000313" key="3">
    <source>
        <dbReference type="Proteomes" id="UP000283509"/>
    </source>
</evidence>
<dbReference type="STRING" id="6689.A0A423TCK6"/>
<dbReference type="OrthoDB" id="6344411at2759"/>
<dbReference type="GO" id="GO:0005615">
    <property type="term" value="C:extracellular space"/>
    <property type="evidence" value="ECO:0007669"/>
    <property type="project" value="TreeGrafter"/>
</dbReference>
<dbReference type="Gene3D" id="2.100.10.20">
    <property type="entry name" value="Vitelline membrane outer layer protein I (VOMI)"/>
    <property type="match status" value="2"/>
</dbReference>
<dbReference type="InterPro" id="IPR005515">
    <property type="entry name" value="VOMI"/>
</dbReference>
<dbReference type="PANTHER" id="PTHR18841">
    <property type="entry name" value="VITELLINE MEMBRANE OUTER LAYER PROTEIN I-RELATED"/>
    <property type="match status" value="1"/>
</dbReference>
<evidence type="ECO:0000256" key="1">
    <source>
        <dbReference type="SAM" id="MobiDB-lite"/>
    </source>
</evidence>
<accession>A0A423TCK6</accession>
<comment type="caution">
    <text evidence="2">The sequence shown here is derived from an EMBL/GenBank/DDBJ whole genome shotgun (WGS) entry which is preliminary data.</text>
</comment>
<dbReference type="Proteomes" id="UP000283509">
    <property type="component" value="Unassembled WGS sequence"/>
</dbReference>
<proteinExistence type="predicted"/>
<reference evidence="2 3" key="1">
    <citation type="submission" date="2018-04" db="EMBL/GenBank/DDBJ databases">
        <authorList>
            <person name="Zhang X."/>
            <person name="Yuan J."/>
            <person name="Li F."/>
            <person name="Xiang J."/>
        </authorList>
    </citation>
    <scope>NUCLEOTIDE SEQUENCE [LARGE SCALE GENOMIC DNA]</scope>
    <source>
        <tissue evidence="2">Muscle</tissue>
    </source>
</reference>
<dbReference type="EMBL" id="QCYY01001932">
    <property type="protein sequence ID" value="ROT74117.1"/>
    <property type="molecule type" value="Genomic_DNA"/>
</dbReference>
<dbReference type="AlphaFoldDB" id="A0A423TCK6"/>
<keyword evidence="3" id="KW-1185">Reference proteome</keyword>
<dbReference type="PANTHER" id="PTHR18841:SF0">
    <property type="entry name" value="VITELLINE MEMBRANE OUTER LAYER 1 HOMOLOG A-RELATED"/>
    <property type="match status" value="1"/>
</dbReference>
<feature type="region of interest" description="Disordered" evidence="1">
    <location>
        <begin position="1"/>
        <end position="23"/>
    </location>
</feature>
<protein>
    <submittedName>
        <fullName evidence="2">Vitelline membrane outer layer 1-like protein</fullName>
    </submittedName>
</protein>
<reference evidence="2 3" key="2">
    <citation type="submission" date="2019-01" db="EMBL/GenBank/DDBJ databases">
        <title>The decoding of complex shrimp genome reveals the adaptation for benthos swimmer, frequently molting mechanism and breeding impact on genome.</title>
        <authorList>
            <person name="Sun Y."/>
            <person name="Gao Y."/>
            <person name="Yu Y."/>
        </authorList>
    </citation>
    <scope>NUCLEOTIDE SEQUENCE [LARGE SCALE GENOMIC DNA]</scope>
    <source>
        <tissue evidence="2">Muscle</tissue>
    </source>
</reference>